<evidence type="ECO:0000256" key="1">
    <source>
        <dbReference type="ARBA" id="ARBA00022723"/>
    </source>
</evidence>
<evidence type="ECO:0000256" key="7">
    <source>
        <dbReference type="PROSITE-ProRule" id="PRU00042"/>
    </source>
</evidence>
<keyword evidence="1" id="KW-0479">Metal-binding</keyword>
<feature type="domain" description="C2H2-type" evidence="8">
    <location>
        <begin position="115"/>
        <end position="144"/>
    </location>
</feature>
<dbReference type="SMART" id="SM00355">
    <property type="entry name" value="ZnF_C2H2"/>
    <property type="match status" value="4"/>
</dbReference>
<feature type="domain" description="C2H2-type" evidence="8">
    <location>
        <begin position="16"/>
        <end position="45"/>
    </location>
</feature>
<evidence type="ECO:0000259" key="8">
    <source>
        <dbReference type="PROSITE" id="PS50157"/>
    </source>
</evidence>
<dbReference type="OMA" id="DILLMYM"/>
<feature type="domain" description="C2H2-type" evidence="8">
    <location>
        <begin position="76"/>
        <end position="104"/>
    </location>
</feature>
<dbReference type="Proteomes" id="UP000515146">
    <property type="component" value="Unplaced"/>
</dbReference>
<dbReference type="PANTHER" id="PTHR19818">
    <property type="entry name" value="ZINC FINGER PROTEIN ZIC AND GLI"/>
    <property type="match status" value="1"/>
</dbReference>
<dbReference type="Gene3D" id="3.30.160.60">
    <property type="entry name" value="Classic Zinc Finger"/>
    <property type="match status" value="5"/>
</dbReference>
<keyword evidence="9" id="KW-1185">Reference proteome</keyword>
<gene>
    <name evidence="10" type="primary">LOC113794043</name>
</gene>
<evidence type="ECO:0000313" key="9">
    <source>
        <dbReference type="Proteomes" id="UP000515146"/>
    </source>
</evidence>
<dbReference type="AlphaFoldDB" id="A0A6P6Y361"/>
<dbReference type="Pfam" id="PF00096">
    <property type="entry name" value="zf-C2H2"/>
    <property type="match status" value="3"/>
</dbReference>
<dbReference type="GO" id="GO:0045944">
    <property type="term" value="P:positive regulation of transcription by RNA polymerase II"/>
    <property type="evidence" value="ECO:0007669"/>
    <property type="project" value="UniProtKB-ARBA"/>
</dbReference>
<dbReference type="FunFam" id="3.30.160.60:FF:000032">
    <property type="entry name" value="Krueppel-like factor 4"/>
    <property type="match status" value="2"/>
</dbReference>
<evidence type="ECO:0000256" key="3">
    <source>
        <dbReference type="ARBA" id="ARBA00022771"/>
    </source>
</evidence>
<evidence type="ECO:0000256" key="2">
    <source>
        <dbReference type="ARBA" id="ARBA00022737"/>
    </source>
</evidence>
<reference evidence="10" key="1">
    <citation type="submission" date="2025-08" db="UniProtKB">
        <authorList>
            <consortium name="RefSeq"/>
        </authorList>
    </citation>
    <scope>IDENTIFICATION</scope>
    <source>
        <strain evidence="10">Airmid</strain>
    </source>
</reference>
<dbReference type="RefSeq" id="XP_027199932.1">
    <property type="nucleotide sequence ID" value="XM_027344131.1"/>
</dbReference>
<feature type="domain" description="C2H2-type" evidence="8">
    <location>
        <begin position="46"/>
        <end position="75"/>
    </location>
</feature>
<dbReference type="InterPro" id="IPR050329">
    <property type="entry name" value="GLI_C2H2-zinc-finger"/>
</dbReference>
<proteinExistence type="predicted"/>
<keyword evidence="3 7" id="KW-0863">Zinc-finger</keyword>
<dbReference type="FunFam" id="3.30.160.60:FF:000125">
    <property type="entry name" value="Putative zinc finger protein 143"/>
    <property type="match status" value="1"/>
</dbReference>
<dbReference type="GO" id="GO:0000981">
    <property type="term" value="F:DNA-binding transcription factor activity, RNA polymerase II-specific"/>
    <property type="evidence" value="ECO:0007669"/>
    <property type="project" value="TreeGrafter"/>
</dbReference>
<name>A0A6P6Y361_DERPT</name>
<sequence length="166" mass="19869">MNTVNIDQTKFDEKPFECTWPGCESKFNRQDKLTRHERLHTGEKQHPCTWPGCECKFKRKINLTIHEQIHTDNEQFQCEHCDQCFSESDDLTRHKERTHSDEKPFECTWPNEKPFECTWPSCGKKFKRKENLTRHERIHTGDEPFQCEHCDQCFSESGNLKRAFST</sequence>
<dbReference type="InParanoid" id="A0A6P6Y361"/>
<dbReference type="SUPFAM" id="SSF57667">
    <property type="entry name" value="beta-beta-alpha zinc fingers"/>
    <property type="match status" value="3"/>
</dbReference>
<dbReference type="OrthoDB" id="6473806at2759"/>
<dbReference type="KEGG" id="dpte:113794043"/>
<dbReference type="PROSITE" id="PS50157">
    <property type="entry name" value="ZINC_FINGER_C2H2_2"/>
    <property type="match status" value="4"/>
</dbReference>
<evidence type="ECO:0000313" key="10">
    <source>
        <dbReference type="RefSeq" id="XP_027199932.1"/>
    </source>
</evidence>
<dbReference type="PANTHER" id="PTHR19818:SF139">
    <property type="entry name" value="PAIR-RULE PROTEIN ODD-PAIRED"/>
    <property type="match status" value="1"/>
</dbReference>
<keyword evidence="5" id="KW-0805">Transcription regulation</keyword>
<dbReference type="GO" id="GO:0000978">
    <property type="term" value="F:RNA polymerase II cis-regulatory region sequence-specific DNA binding"/>
    <property type="evidence" value="ECO:0007669"/>
    <property type="project" value="TreeGrafter"/>
</dbReference>
<dbReference type="PROSITE" id="PS00028">
    <property type="entry name" value="ZINC_FINGER_C2H2_1"/>
    <property type="match status" value="4"/>
</dbReference>
<dbReference type="GO" id="GO:0008270">
    <property type="term" value="F:zinc ion binding"/>
    <property type="evidence" value="ECO:0007669"/>
    <property type="project" value="UniProtKB-KW"/>
</dbReference>
<keyword evidence="2" id="KW-0677">Repeat</keyword>
<dbReference type="InterPro" id="IPR036236">
    <property type="entry name" value="Znf_C2H2_sf"/>
</dbReference>
<evidence type="ECO:0000256" key="4">
    <source>
        <dbReference type="ARBA" id="ARBA00022833"/>
    </source>
</evidence>
<dbReference type="GO" id="GO:0005634">
    <property type="term" value="C:nucleus"/>
    <property type="evidence" value="ECO:0007669"/>
    <property type="project" value="UniProtKB-ARBA"/>
</dbReference>
<evidence type="ECO:0000256" key="5">
    <source>
        <dbReference type="ARBA" id="ARBA00023015"/>
    </source>
</evidence>
<evidence type="ECO:0000256" key="6">
    <source>
        <dbReference type="ARBA" id="ARBA00023163"/>
    </source>
</evidence>
<accession>A0A6P6Y361</accession>
<keyword evidence="4" id="KW-0862">Zinc</keyword>
<keyword evidence="6" id="KW-0804">Transcription</keyword>
<organism evidence="9 10">
    <name type="scientific">Dermatophagoides pteronyssinus</name>
    <name type="common">European house dust mite</name>
    <dbReference type="NCBI Taxonomy" id="6956"/>
    <lineage>
        <taxon>Eukaryota</taxon>
        <taxon>Metazoa</taxon>
        <taxon>Ecdysozoa</taxon>
        <taxon>Arthropoda</taxon>
        <taxon>Chelicerata</taxon>
        <taxon>Arachnida</taxon>
        <taxon>Acari</taxon>
        <taxon>Acariformes</taxon>
        <taxon>Sarcoptiformes</taxon>
        <taxon>Astigmata</taxon>
        <taxon>Psoroptidia</taxon>
        <taxon>Analgoidea</taxon>
        <taxon>Pyroglyphidae</taxon>
        <taxon>Dermatophagoidinae</taxon>
        <taxon>Dermatophagoides</taxon>
    </lineage>
</organism>
<protein>
    <submittedName>
        <fullName evidence="10">Zinc finger protein 544-like</fullName>
    </submittedName>
</protein>
<dbReference type="InterPro" id="IPR013087">
    <property type="entry name" value="Znf_C2H2_type"/>
</dbReference>